<name>A0A8I0MVG4_9GAMM</name>
<organism evidence="1 2">
    <name type="scientific">Pseudoalteromonas peptidolytica F12-50-A1</name>
    <dbReference type="NCBI Taxonomy" id="1315280"/>
    <lineage>
        <taxon>Bacteria</taxon>
        <taxon>Pseudomonadati</taxon>
        <taxon>Pseudomonadota</taxon>
        <taxon>Gammaproteobacteria</taxon>
        <taxon>Alteromonadales</taxon>
        <taxon>Pseudoalteromonadaceae</taxon>
        <taxon>Pseudoalteromonas</taxon>
    </lineage>
</organism>
<keyword evidence="2" id="KW-1185">Reference proteome</keyword>
<evidence type="ECO:0000313" key="2">
    <source>
        <dbReference type="Proteomes" id="UP000660708"/>
    </source>
</evidence>
<accession>A0A8I0MVG4</accession>
<dbReference type="AlphaFoldDB" id="A0A8I0MVG4"/>
<dbReference type="Proteomes" id="UP000660708">
    <property type="component" value="Unassembled WGS sequence"/>
</dbReference>
<protein>
    <submittedName>
        <fullName evidence="1">Uncharacterized protein</fullName>
    </submittedName>
</protein>
<reference evidence="1 2" key="1">
    <citation type="submission" date="2015-06" db="EMBL/GenBank/DDBJ databases">
        <title>Genome sequence of Pseudoalteromonas peptidolytica.</title>
        <authorList>
            <person name="Xie B.-B."/>
            <person name="Rong J.-C."/>
            <person name="Qin Q.-L."/>
            <person name="Zhang Y.-Z."/>
        </authorList>
    </citation>
    <scope>NUCLEOTIDE SEQUENCE [LARGE SCALE GENOMIC DNA]</scope>
    <source>
        <strain evidence="1 2">F12-50-A1</strain>
    </source>
</reference>
<dbReference type="EMBL" id="AQHF01000022">
    <property type="protein sequence ID" value="MBE0346612.1"/>
    <property type="molecule type" value="Genomic_DNA"/>
</dbReference>
<gene>
    <name evidence="1" type="ORF">PPEP_a3880</name>
</gene>
<comment type="caution">
    <text evidence="1">The sequence shown here is derived from an EMBL/GenBank/DDBJ whole genome shotgun (WGS) entry which is preliminary data.</text>
</comment>
<evidence type="ECO:0000313" key="1">
    <source>
        <dbReference type="EMBL" id="MBE0346612.1"/>
    </source>
</evidence>
<proteinExistence type="predicted"/>
<sequence>MTKIYLAWTLLYPAMQNLHTYAGFLQPKNHDVFFATI</sequence>